<dbReference type="AlphaFoldDB" id="A0A9N9AJA9"/>
<dbReference type="Proteomes" id="UP000789759">
    <property type="component" value="Unassembled WGS sequence"/>
</dbReference>
<dbReference type="EMBL" id="CAJVQA010001904">
    <property type="protein sequence ID" value="CAG8530500.1"/>
    <property type="molecule type" value="Genomic_DNA"/>
</dbReference>
<evidence type="ECO:0000313" key="3">
    <source>
        <dbReference type="EMBL" id="CAG8530500.1"/>
    </source>
</evidence>
<dbReference type="InterPro" id="IPR056775">
    <property type="entry name" value="YABBY_C"/>
</dbReference>
<gene>
    <name evidence="3" type="ORF">CPELLU_LOCUS3820</name>
</gene>
<protein>
    <submittedName>
        <fullName evidence="3">15377_t:CDS:1</fullName>
    </submittedName>
</protein>
<comment type="caution">
    <text evidence="3">The sequence shown here is derived from an EMBL/GenBank/DDBJ whole genome shotgun (WGS) entry which is preliminary data.</text>
</comment>
<feature type="region of interest" description="Disordered" evidence="1">
    <location>
        <begin position="1"/>
        <end position="21"/>
    </location>
</feature>
<accession>A0A9N9AJA9</accession>
<reference evidence="3" key="1">
    <citation type="submission" date="2021-06" db="EMBL/GenBank/DDBJ databases">
        <authorList>
            <person name="Kallberg Y."/>
            <person name="Tangrot J."/>
            <person name="Rosling A."/>
        </authorList>
    </citation>
    <scope>NUCLEOTIDE SEQUENCE</scope>
    <source>
        <strain evidence="3">FL966</strain>
    </source>
</reference>
<organism evidence="3 4">
    <name type="scientific">Cetraspora pellucida</name>
    <dbReference type="NCBI Taxonomy" id="1433469"/>
    <lineage>
        <taxon>Eukaryota</taxon>
        <taxon>Fungi</taxon>
        <taxon>Fungi incertae sedis</taxon>
        <taxon>Mucoromycota</taxon>
        <taxon>Glomeromycotina</taxon>
        <taxon>Glomeromycetes</taxon>
        <taxon>Diversisporales</taxon>
        <taxon>Gigasporaceae</taxon>
        <taxon>Cetraspora</taxon>
    </lineage>
</organism>
<keyword evidence="4" id="KW-1185">Reference proteome</keyword>
<evidence type="ECO:0000256" key="1">
    <source>
        <dbReference type="SAM" id="MobiDB-lite"/>
    </source>
</evidence>
<feature type="domain" description="YABBY protein C-terminal" evidence="2">
    <location>
        <begin position="19"/>
        <end position="60"/>
    </location>
</feature>
<evidence type="ECO:0000259" key="2">
    <source>
        <dbReference type="Pfam" id="PF04690"/>
    </source>
</evidence>
<feature type="compositionally biased region" description="Low complexity" evidence="1">
    <location>
        <begin position="9"/>
        <end position="18"/>
    </location>
</feature>
<dbReference type="OrthoDB" id="667577at2759"/>
<dbReference type="Pfam" id="PF04690">
    <property type="entry name" value="YABBY"/>
    <property type="match status" value="1"/>
</dbReference>
<name>A0A9N9AJA9_9GLOM</name>
<dbReference type="CDD" id="cd00084">
    <property type="entry name" value="HMG-box_SF"/>
    <property type="match status" value="1"/>
</dbReference>
<dbReference type="SUPFAM" id="SSF47095">
    <property type="entry name" value="HMG-box"/>
    <property type="match status" value="1"/>
</dbReference>
<dbReference type="InterPro" id="IPR036910">
    <property type="entry name" value="HMG_box_dom_sf"/>
</dbReference>
<evidence type="ECO:0000313" key="4">
    <source>
        <dbReference type="Proteomes" id="UP000789759"/>
    </source>
</evidence>
<dbReference type="Gene3D" id="1.10.30.10">
    <property type="entry name" value="High mobility group box domain"/>
    <property type="match status" value="1"/>
</dbReference>
<sequence>MAKEKTTKKSTGGAKKLTPYNRFMKSELGKIKTENPTLNHKEAFKMAAQRWKDSAENPKNQTK</sequence>
<proteinExistence type="predicted"/>